<keyword evidence="3" id="KW-1185">Reference proteome</keyword>
<name>A0ABT2T9N6_9FIRM</name>
<dbReference type="RefSeq" id="WP_059066477.1">
    <property type="nucleotide sequence ID" value="NZ_JAOQJX010000004.1"/>
</dbReference>
<dbReference type="SMART" id="SM00974">
    <property type="entry name" value="T5orf172"/>
    <property type="match status" value="1"/>
</dbReference>
<dbReference type="Pfam" id="PF10544">
    <property type="entry name" value="T5orf172"/>
    <property type="match status" value="1"/>
</dbReference>
<comment type="caution">
    <text evidence="2">The sequence shown here is derived from an EMBL/GenBank/DDBJ whole genome shotgun (WGS) entry which is preliminary data.</text>
</comment>
<dbReference type="EMBL" id="JAOQJX010000004">
    <property type="protein sequence ID" value="MCU6746945.1"/>
    <property type="molecule type" value="Genomic_DNA"/>
</dbReference>
<proteinExistence type="predicted"/>
<organism evidence="2 3">
    <name type="scientific">Faecalicatena acetigenes</name>
    <dbReference type="NCBI Taxonomy" id="2981790"/>
    <lineage>
        <taxon>Bacteria</taxon>
        <taxon>Bacillati</taxon>
        <taxon>Bacillota</taxon>
        <taxon>Clostridia</taxon>
        <taxon>Lachnospirales</taxon>
        <taxon>Lachnospiraceae</taxon>
        <taxon>Faecalicatena</taxon>
    </lineage>
</organism>
<dbReference type="Proteomes" id="UP001652394">
    <property type="component" value="Unassembled WGS sequence"/>
</dbReference>
<evidence type="ECO:0000313" key="3">
    <source>
        <dbReference type="Proteomes" id="UP001652394"/>
    </source>
</evidence>
<protein>
    <submittedName>
        <fullName evidence="2">GIY-YIG nuclease family protein</fullName>
    </submittedName>
</protein>
<feature type="domain" description="Bacteriophage T5 Orf172 DNA-binding" evidence="1">
    <location>
        <begin position="12"/>
        <end position="105"/>
    </location>
</feature>
<gene>
    <name evidence="2" type="ORF">OCV51_04635</name>
</gene>
<dbReference type="InterPro" id="IPR018306">
    <property type="entry name" value="Phage_T5_Orf172_DNA-bd"/>
</dbReference>
<reference evidence="2 3" key="1">
    <citation type="journal article" date="2021" name="ISME Commun">
        <title>Automated analysis of genomic sequences facilitates high-throughput and comprehensive description of bacteria.</title>
        <authorList>
            <person name="Hitch T.C.A."/>
        </authorList>
    </citation>
    <scope>NUCLEOTIDE SEQUENCE [LARGE SCALE GENOMIC DNA]</scope>
    <source>
        <strain evidence="2 3">H2_18</strain>
    </source>
</reference>
<sequence length="225" mass="26228">MAKGFVYILTNPCLDGWVKIGMTERNDIESRLRELNAPPNIPLSYRCYAVYEVEDPLEVERRIHSIIDRVDDSLHAREHLENGRVRIREFFKISPETAYGIFKDIASLRGDTDKLQLYTPTLEQSQEQEIAERKTKRSNNSFKLLNIAVGEEIFFLYDEQVAAKVVNDRNQIEYEGARYSVTALARKLLIEKHGWSENLHVNGWMYFIKDGISLSDLRDRIENTE</sequence>
<evidence type="ECO:0000259" key="1">
    <source>
        <dbReference type="SMART" id="SM00974"/>
    </source>
</evidence>
<accession>A0ABT2T9N6</accession>
<evidence type="ECO:0000313" key="2">
    <source>
        <dbReference type="EMBL" id="MCU6746945.1"/>
    </source>
</evidence>